<keyword evidence="6 8" id="KW-1133">Transmembrane helix</keyword>
<dbReference type="PANTHER" id="PTHR42929">
    <property type="entry name" value="INNER MEMBRANE ABC TRANSPORTER PERMEASE PROTEIN YDCU-RELATED-RELATED"/>
    <property type="match status" value="1"/>
</dbReference>
<dbReference type="PROSITE" id="PS50928">
    <property type="entry name" value="ABC_TM1"/>
    <property type="match status" value="1"/>
</dbReference>
<evidence type="ECO:0000259" key="9">
    <source>
        <dbReference type="PROSITE" id="PS50928"/>
    </source>
</evidence>
<reference evidence="11" key="1">
    <citation type="journal article" date="2019" name="Int. J. Syst. Evol. Microbiol.">
        <title>The Global Catalogue of Microorganisms (GCM) 10K type strain sequencing project: providing services to taxonomists for standard genome sequencing and annotation.</title>
        <authorList>
            <consortium name="The Broad Institute Genomics Platform"/>
            <consortium name="The Broad Institute Genome Sequencing Center for Infectious Disease"/>
            <person name="Wu L."/>
            <person name="Ma J."/>
        </authorList>
    </citation>
    <scope>NUCLEOTIDE SEQUENCE [LARGE SCALE GENOMIC DNA]</scope>
    <source>
        <strain evidence="11">CCUG 61697</strain>
    </source>
</reference>
<dbReference type="SUPFAM" id="SSF161098">
    <property type="entry name" value="MetI-like"/>
    <property type="match status" value="1"/>
</dbReference>
<feature type="transmembrane region" description="Helical" evidence="8">
    <location>
        <begin position="278"/>
        <end position="298"/>
    </location>
</feature>
<feature type="transmembrane region" description="Helical" evidence="8">
    <location>
        <begin position="93"/>
        <end position="114"/>
    </location>
</feature>
<dbReference type="CDD" id="cd06261">
    <property type="entry name" value="TM_PBP2"/>
    <property type="match status" value="1"/>
</dbReference>
<evidence type="ECO:0000256" key="4">
    <source>
        <dbReference type="ARBA" id="ARBA00022475"/>
    </source>
</evidence>
<dbReference type="InterPro" id="IPR035906">
    <property type="entry name" value="MetI-like_sf"/>
</dbReference>
<evidence type="ECO:0000256" key="5">
    <source>
        <dbReference type="ARBA" id="ARBA00022692"/>
    </source>
</evidence>
<feature type="transmembrane region" description="Helical" evidence="8">
    <location>
        <begin position="123"/>
        <end position="139"/>
    </location>
</feature>
<accession>A0ABW3JDX1</accession>
<dbReference type="Proteomes" id="UP001597102">
    <property type="component" value="Unassembled WGS sequence"/>
</dbReference>
<evidence type="ECO:0000256" key="8">
    <source>
        <dbReference type="RuleBase" id="RU363032"/>
    </source>
</evidence>
<keyword evidence="11" id="KW-1185">Reference proteome</keyword>
<evidence type="ECO:0000313" key="11">
    <source>
        <dbReference type="Proteomes" id="UP001597102"/>
    </source>
</evidence>
<evidence type="ECO:0000256" key="1">
    <source>
        <dbReference type="ARBA" id="ARBA00004651"/>
    </source>
</evidence>
<protein>
    <submittedName>
        <fullName evidence="10">ABC transporter permease</fullName>
    </submittedName>
</protein>
<feature type="transmembrane region" description="Helical" evidence="8">
    <location>
        <begin position="145"/>
        <end position="163"/>
    </location>
</feature>
<comment type="caution">
    <text evidence="10">The sequence shown here is derived from an EMBL/GenBank/DDBJ whole genome shotgun (WGS) entry which is preliminary data.</text>
</comment>
<proteinExistence type="inferred from homology"/>
<feature type="transmembrane region" description="Helical" evidence="8">
    <location>
        <begin position="175"/>
        <end position="195"/>
    </location>
</feature>
<dbReference type="PANTHER" id="PTHR42929:SF1">
    <property type="entry name" value="INNER MEMBRANE ABC TRANSPORTER PERMEASE PROTEIN YDCU-RELATED"/>
    <property type="match status" value="1"/>
</dbReference>
<dbReference type="Gene3D" id="1.10.3720.10">
    <property type="entry name" value="MetI-like"/>
    <property type="match status" value="1"/>
</dbReference>
<feature type="transmembrane region" description="Helical" evidence="8">
    <location>
        <begin position="250"/>
        <end position="272"/>
    </location>
</feature>
<organism evidence="10 11">
    <name type="scientific">Methyloligella solikamskensis</name>
    <dbReference type="NCBI Taxonomy" id="1177756"/>
    <lineage>
        <taxon>Bacteria</taxon>
        <taxon>Pseudomonadati</taxon>
        <taxon>Pseudomonadota</taxon>
        <taxon>Alphaproteobacteria</taxon>
        <taxon>Hyphomicrobiales</taxon>
        <taxon>Hyphomicrobiaceae</taxon>
        <taxon>Methyloligella</taxon>
    </lineage>
</organism>
<keyword evidence="5 8" id="KW-0812">Transmembrane</keyword>
<dbReference type="RefSeq" id="WP_379090464.1">
    <property type="nucleotide sequence ID" value="NZ_JBHTJO010000001.1"/>
</dbReference>
<name>A0ABW3JDX1_9HYPH</name>
<evidence type="ECO:0000313" key="10">
    <source>
        <dbReference type="EMBL" id="MFD0987981.1"/>
    </source>
</evidence>
<feature type="transmembrane region" description="Helical" evidence="8">
    <location>
        <begin position="31"/>
        <end position="55"/>
    </location>
</feature>
<evidence type="ECO:0000256" key="7">
    <source>
        <dbReference type="ARBA" id="ARBA00023136"/>
    </source>
</evidence>
<evidence type="ECO:0000256" key="2">
    <source>
        <dbReference type="ARBA" id="ARBA00007069"/>
    </source>
</evidence>
<evidence type="ECO:0000256" key="3">
    <source>
        <dbReference type="ARBA" id="ARBA00022448"/>
    </source>
</evidence>
<gene>
    <name evidence="10" type="ORF">ACFQ2F_12815</name>
</gene>
<keyword evidence="7 8" id="KW-0472">Membrane</keyword>
<evidence type="ECO:0000256" key="6">
    <source>
        <dbReference type="ARBA" id="ARBA00022989"/>
    </source>
</evidence>
<feature type="domain" description="ABC transmembrane type-1" evidence="9">
    <location>
        <begin position="87"/>
        <end position="295"/>
    </location>
</feature>
<comment type="similarity">
    <text evidence="2">Belongs to the binding-protein-dependent transport system permease family. CysTW subfamily.</text>
</comment>
<sequence length="306" mass="34016">MTDLAYNDSYVPEEGESGLAKAKRIDRRRMLFWVLPPTLWFFVFMIIPYGMLFYYSLGSVDYVTFVPGFSADNFIKVFTTEPYLSVLLRSAKFGLLTAVFSSIIGYPLAFYLAFHAPDGLKRFVYLLVIVPWWASYLVKAYAWKTILGTGGILNKLLMGAGLIDEPLKIFLYNQFSVTLTLVYIFTPFAVLSIYAQLERIPTSLIDAALNAGATRWEVFRKVVFPLSVPGILAGAVITFSLGFGDFVAPILVGGPSSLMISNIVINLLGVAFDWPMAAAIGLVVITLGLALISVAHYLEHRFQIRL</sequence>
<dbReference type="Pfam" id="PF00528">
    <property type="entry name" value="BPD_transp_1"/>
    <property type="match status" value="1"/>
</dbReference>
<feature type="transmembrane region" description="Helical" evidence="8">
    <location>
        <begin position="222"/>
        <end position="243"/>
    </location>
</feature>
<dbReference type="InterPro" id="IPR000515">
    <property type="entry name" value="MetI-like"/>
</dbReference>
<keyword evidence="3 8" id="KW-0813">Transport</keyword>
<dbReference type="EMBL" id="JBHTJO010000001">
    <property type="protein sequence ID" value="MFD0987981.1"/>
    <property type="molecule type" value="Genomic_DNA"/>
</dbReference>
<keyword evidence="4" id="KW-1003">Cell membrane</keyword>
<comment type="subcellular location">
    <subcellularLocation>
        <location evidence="1 8">Cell membrane</location>
        <topology evidence="1 8">Multi-pass membrane protein</topology>
    </subcellularLocation>
</comment>